<evidence type="ECO:0000313" key="1">
    <source>
        <dbReference type="EMBL" id="PIL26458.1"/>
    </source>
</evidence>
<dbReference type="Proteomes" id="UP000230002">
    <property type="component" value="Unassembled WGS sequence"/>
</dbReference>
<accession>A0A2G8RYR3</accession>
<comment type="caution">
    <text evidence="1">The sequence shown here is derived from an EMBL/GenBank/DDBJ whole genome shotgun (WGS) entry which is preliminary data.</text>
</comment>
<evidence type="ECO:0000313" key="2">
    <source>
        <dbReference type="Proteomes" id="UP000230002"/>
    </source>
</evidence>
<dbReference type="AlphaFoldDB" id="A0A2G8RYR3"/>
<sequence>MFATGDPAADESLDGCPVVRLPDAPSDLKHLLHFLVPSVGRSFLDHKRPIEFPELFAVVRLAHKYNIENLLEQALHVLKQFYTTSFSKYERRPHSHPNFARPRLVHHIGAVNLARLTNTLSILPIALYHCCALSGTVMDGWTRDTGETEYLSMQDLRAVLTARGELVGRGFAMLLNIFEDHPAQDCAQPGLCGIVLTGLIRSVEWMPSDECNVLDSWEVEIRRLARELEICKTCRRAMSKRDVKERRDVWDMLPAIFGLSKAECQWDVPVPGDDGSSDSDSD</sequence>
<organism evidence="1 2">
    <name type="scientific">Ganoderma sinense ZZ0214-1</name>
    <dbReference type="NCBI Taxonomy" id="1077348"/>
    <lineage>
        <taxon>Eukaryota</taxon>
        <taxon>Fungi</taxon>
        <taxon>Dikarya</taxon>
        <taxon>Basidiomycota</taxon>
        <taxon>Agaricomycotina</taxon>
        <taxon>Agaricomycetes</taxon>
        <taxon>Polyporales</taxon>
        <taxon>Polyporaceae</taxon>
        <taxon>Ganoderma</taxon>
    </lineage>
</organism>
<dbReference type="STRING" id="1077348.A0A2G8RYR3"/>
<keyword evidence="2" id="KW-1185">Reference proteome</keyword>
<protein>
    <submittedName>
        <fullName evidence="1">Uncharacterized protein</fullName>
    </submittedName>
</protein>
<dbReference type="EMBL" id="AYKW01000045">
    <property type="protein sequence ID" value="PIL26458.1"/>
    <property type="molecule type" value="Genomic_DNA"/>
</dbReference>
<dbReference type="OrthoDB" id="3036049at2759"/>
<gene>
    <name evidence="1" type="ORF">GSI_12216</name>
</gene>
<proteinExistence type="predicted"/>
<name>A0A2G8RYR3_9APHY</name>
<reference evidence="1 2" key="1">
    <citation type="journal article" date="2015" name="Sci. Rep.">
        <title>Chromosome-level genome map provides insights into diverse defense mechanisms in the medicinal fungus Ganoderma sinense.</title>
        <authorList>
            <person name="Zhu Y."/>
            <person name="Xu J."/>
            <person name="Sun C."/>
            <person name="Zhou S."/>
            <person name="Xu H."/>
            <person name="Nelson D.R."/>
            <person name="Qian J."/>
            <person name="Song J."/>
            <person name="Luo H."/>
            <person name="Xiang L."/>
            <person name="Li Y."/>
            <person name="Xu Z."/>
            <person name="Ji A."/>
            <person name="Wang L."/>
            <person name="Lu S."/>
            <person name="Hayward A."/>
            <person name="Sun W."/>
            <person name="Li X."/>
            <person name="Schwartz D.C."/>
            <person name="Wang Y."/>
            <person name="Chen S."/>
        </authorList>
    </citation>
    <scope>NUCLEOTIDE SEQUENCE [LARGE SCALE GENOMIC DNA]</scope>
    <source>
        <strain evidence="1 2">ZZ0214-1</strain>
    </source>
</reference>